<reference evidence="4" key="1">
    <citation type="journal article" date="2013" name="Genetics">
        <title>The draft genome and transcriptome of Panagrellus redivivus are shaped by the harsh demands of a free-living lifestyle.</title>
        <authorList>
            <person name="Srinivasan J."/>
            <person name="Dillman A.R."/>
            <person name="Macchietto M.G."/>
            <person name="Heikkinen L."/>
            <person name="Lakso M."/>
            <person name="Fracchia K.M."/>
            <person name="Antoshechkin I."/>
            <person name="Mortazavi A."/>
            <person name="Wong G."/>
            <person name="Sternberg P.W."/>
        </authorList>
    </citation>
    <scope>NUCLEOTIDE SEQUENCE [LARGE SCALE GENOMIC DNA]</scope>
    <source>
        <strain evidence="4">MT8872</strain>
    </source>
</reference>
<keyword evidence="3" id="KW-0732">Signal</keyword>
<dbReference type="WBParaSite" id="Pan_g17672.t1">
    <property type="protein sequence ID" value="Pan_g17672.t1"/>
    <property type="gene ID" value="Pan_g17672"/>
</dbReference>
<keyword evidence="2" id="KW-0812">Transmembrane</keyword>
<keyword evidence="4" id="KW-1185">Reference proteome</keyword>
<evidence type="ECO:0000256" key="2">
    <source>
        <dbReference type="SAM" id="Phobius"/>
    </source>
</evidence>
<keyword evidence="2" id="KW-0472">Membrane</keyword>
<evidence type="ECO:0000256" key="1">
    <source>
        <dbReference type="SAM" id="MobiDB-lite"/>
    </source>
</evidence>
<name>A0A7E4V9B8_PANRE</name>
<organism evidence="4 5">
    <name type="scientific">Panagrellus redivivus</name>
    <name type="common">Microworm</name>
    <dbReference type="NCBI Taxonomy" id="6233"/>
    <lineage>
        <taxon>Eukaryota</taxon>
        <taxon>Metazoa</taxon>
        <taxon>Ecdysozoa</taxon>
        <taxon>Nematoda</taxon>
        <taxon>Chromadorea</taxon>
        <taxon>Rhabditida</taxon>
        <taxon>Tylenchina</taxon>
        <taxon>Panagrolaimomorpha</taxon>
        <taxon>Panagrolaimoidea</taxon>
        <taxon>Panagrolaimidae</taxon>
        <taxon>Panagrellus</taxon>
    </lineage>
</organism>
<sequence length="264" mass="28501">MSCNLFVFIIVFSFSLVCVEGINCYSNHTRSTTTNGGHEYCIYAQTDDGTVYLMCSDDMHYIQTLPRYPESEMGECVKVPGYLKFMKCNSDNCNTVCEVSGYTTTTETEVTTEQTSTTSLASTTFVPKDAAKPNQSSTVSNNNVTKAETTYISVGATTIQKPIGKASTATSAASSQTTATCSTDSTSDIRKPDRTDEQNGGVQGAANAETFGPGQLGNKPLGRPNNCDCRCDHKKEQNTFIVVNGVASFNVMMATLSTIIVFFF</sequence>
<feature type="chain" id="PRO_5028982354" evidence="3">
    <location>
        <begin position="22"/>
        <end position="264"/>
    </location>
</feature>
<evidence type="ECO:0000256" key="3">
    <source>
        <dbReference type="SAM" id="SignalP"/>
    </source>
</evidence>
<protein>
    <submittedName>
        <fullName evidence="5">Chitin-binding type-2 domain-containing protein</fullName>
    </submittedName>
</protein>
<reference evidence="5" key="2">
    <citation type="submission" date="2020-10" db="UniProtKB">
        <authorList>
            <consortium name="WormBaseParasite"/>
        </authorList>
    </citation>
    <scope>IDENTIFICATION</scope>
</reference>
<dbReference type="Proteomes" id="UP000492821">
    <property type="component" value="Unassembled WGS sequence"/>
</dbReference>
<feature type="compositionally biased region" description="Basic and acidic residues" evidence="1">
    <location>
        <begin position="187"/>
        <end position="197"/>
    </location>
</feature>
<dbReference type="AlphaFoldDB" id="A0A7E4V9B8"/>
<feature type="region of interest" description="Disordered" evidence="1">
    <location>
        <begin position="174"/>
        <end position="219"/>
    </location>
</feature>
<feature type="compositionally biased region" description="Low complexity" evidence="1">
    <location>
        <begin position="174"/>
        <end position="186"/>
    </location>
</feature>
<proteinExistence type="predicted"/>
<feature type="transmembrane region" description="Helical" evidence="2">
    <location>
        <begin position="240"/>
        <end position="263"/>
    </location>
</feature>
<evidence type="ECO:0000313" key="5">
    <source>
        <dbReference type="WBParaSite" id="Pan_g17672.t1"/>
    </source>
</evidence>
<evidence type="ECO:0000313" key="4">
    <source>
        <dbReference type="Proteomes" id="UP000492821"/>
    </source>
</evidence>
<keyword evidence="2" id="KW-1133">Transmembrane helix</keyword>
<feature type="signal peptide" evidence="3">
    <location>
        <begin position="1"/>
        <end position="21"/>
    </location>
</feature>
<accession>A0A7E4V9B8</accession>